<dbReference type="EMBL" id="MU266795">
    <property type="protein sequence ID" value="KAH7918385.1"/>
    <property type="molecule type" value="Genomic_DNA"/>
</dbReference>
<sequence length="142" mass="15551">MDHERMIDMNAWDTYEASSIGPKANDRLQTASQMVDELASAAVETACEMREGHQWVAHRLHLHYQGEGSGAESEEDSTPSSGPAWVLASDEADTSTNEVEQLLTEPVRCTCCVGHSSGNSSHEEGSEQLHAMHEAKAPEERQ</sequence>
<name>A0ACB8AYA8_9AGAM</name>
<reference evidence="1" key="1">
    <citation type="journal article" date="2021" name="New Phytol.">
        <title>Evolutionary innovations through gain and loss of genes in the ectomycorrhizal Boletales.</title>
        <authorList>
            <person name="Wu G."/>
            <person name="Miyauchi S."/>
            <person name="Morin E."/>
            <person name="Kuo A."/>
            <person name="Drula E."/>
            <person name="Varga T."/>
            <person name="Kohler A."/>
            <person name="Feng B."/>
            <person name="Cao Y."/>
            <person name="Lipzen A."/>
            <person name="Daum C."/>
            <person name="Hundley H."/>
            <person name="Pangilinan J."/>
            <person name="Johnson J."/>
            <person name="Barry K."/>
            <person name="LaButti K."/>
            <person name="Ng V."/>
            <person name="Ahrendt S."/>
            <person name="Min B."/>
            <person name="Choi I.G."/>
            <person name="Park H."/>
            <person name="Plett J.M."/>
            <person name="Magnuson J."/>
            <person name="Spatafora J.W."/>
            <person name="Nagy L.G."/>
            <person name="Henrissat B."/>
            <person name="Grigoriev I.V."/>
            <person name="Yang Z.L."/>
            <person name="Xu J."/>
            <person name="Martin F.M."/>
        </authorList>
    </citation>
    <scope>NUCLEOTIDE SEQUENCE</scope>
    <source>
        <strain evidence="1">KUC20120723A-06</strain>
    </source>
</reference>
<gene>
    <name evidence="1" type="ORF">BV22DRAFT_1134631</name>
</gene>
<dbReference type="Proteomes" id="UP000790709">
    <property type="component" value="Unassembled WGS sequence"/>
</dbReference>
<accession>A0ACB8AYA8</accession>
<evidence type="ECO:0000313" key="1">
    <source>
        <dbReference type="EMBL" id="KAH7918385.1"/>
    </source>
</evidence>
<protein>
    <submittedName>
        <fullName evidence="1">Uncharacterized protein</fullName>
    </submittedName>
</protein>
<organism evidence="1 2">
    <name type="scientific">Leucogyrophana mollusca</name>
    <dbReference type="NCBI Taxonomy" id="85980"/>
    <lineage>
        <taxon>Eukaryota</taxon>
        <taxon>Fungi</taxon>
        <taxon>Dikarya</taxon>
        <taxon>Basidiomycota</taxon>
        <taxon>Agaricomycotina</taxon>
        <taxon>Agaricomycetes</taxon>
        <taxon>Agaricomycetidae</taxon>
        <taxon>Boletales</taxon>
        <taxon>Boletales incertae sedis</taxon>
        <taxon>Leucogyrophana</taxon>
    </lineage>
</organism>
<evidence type="ECO:0000313" key="2">
    <source>
        <dbReference type="Proteomes" id="UP000790709"/>
    </source>
</evidence>
<comment type="caution">
    <text evidence="1">The sequence shown here is derived from an EMBL/GenBank/DDBJ whole genome shotgun (WGS) entry which is preliminary data.</text>
</comment>
<keyword evidence="2" id="KW-1185">Reference proteome</keyword>
<proteinExistence type="predicted"/>